<keyword evidence="2" id="KW-1185">Reference proteome</keyword>
<accession>A0ACB0LA94</accession>
<evidence type="ECO:0000313" key="1">
    <source>
        <dbReference type="EMBL" id="CAJ2666313.1"/>
    </source>
</evidence>
<proteinExistence type="predicted"/>
<organism evidence="1 2">
    <name type="scientific">Trifolium pratense</name>
    <name type="common">Red clover</name>
    <dbReference type="NCBI Taxonomy" id="57577"/>
    <lineage>
        <taxon>Eukaryota</taxon>
        <taxon>Viridiplantae</taxon>
        <taxon>Streptophyta</taxon>
        <taxon>Embryophyta</taxon>
        <taxon>Tracheophyta</taxon>
        <taxon>Spermatophyta</taxon>
        <taxon>Magnoliopsida</taxon>
        <taxon>eudicotyledons</taxon>
        <taxon>Gunneridae</taxon>
        <taxon>Pentapetalae</taxon>
        <taxon>rosids</taxon>
        <taxon>fabids</taxon>
        <taxon>Fabales</taxon>
        <taxon>Fabaceae</taxon>
        <taxon>Papilionoideae</taxon>
        <taxon>50 kb inversion clade</taxon>
        <taxon>NPAAA clade</taxon>
        <taxon>Hologalegina</taxon>
        <taxon>IRL clade</taxon>
        <taxon>Trifolieae</taxon>
        <taxon>Trifolium</taxon>
    </lineage>
</organism>
<name>A0ACB0LA94_TRIPR</name>
<evidence type="ECO:0000313" key="2">
    <source>
        <dbReference type="Proteomes" id="UP001177021"/>
    </source>
</evidence>
<dbReference type="Proteomes" id="UP001177021">
    <property type="component" value="Unassembled WGS sequence"/>
</dbReference>
<sequence>MNFFTKKRNELQRLCKKHGIPANLKNIEMAERLSLIYKEKENPVSNGSYKDKSIVEIIILDSDSDTDVQMEAPDIVSVAEKDSNEMNNVNVEHVLDEVHSSGLKDSVREPEQFLATSPLSEVKSSDLNIHRTVDSDNTVAEKDSNEKTNVDELYSSGLKYSVGEPDQCLVTLPLIEVKCSDLNIHHMVDSGTAGGNADVSEVKSASSQQQGQEESQMTLEGEKSEDNVRSLHLEENKQMSVIKDKIEDNQEFYQPTTTDLNAHQMVDSGTADGHVDACEESKMKFTPERSYNVDTFYAEDNMQMSVNVLEHFGNYMMMGEDLYGTPVRDTVAEKDSNEKTNVDEVHLSGLKYLFGEPDQCLTTSPLSEVKSSKIHHMVDSDAVAEKTNVDEVHSSGLKYLFREPDQCLTTSPLSEVKSSDLNIHHMVDSGAVAGNADACEVRSVSLQCERSENNVGSFYLEEYTQMSVDKEQIEDNQELSPATPTDLDVVHMVDSGTAAGDADDCEGKSASLQVEDDQELHQIEDDQELHQATPTVSQPSETMSCNFSLQQLFALDTCEEEMQDLSEKDKTCMVADLEACIGLLPKNLEAATTKGSEVGTYFDPTILGNVVMETCRIDNVEKEINQDDCFSAQGEVGKFFDNDDFGVDELVQTVPQPSEMESFDFSLQQLFASDTASGDEDAYQKKLDSPSKTTPTASGEKNMVFSPKLHESKMTFQCERSSDNVVSFCFEDLKADELVPTVPQPSEMESYTFSLQQLFSSDTASGDEEAHKAKFDSPSRATPTASGEKSMVFSPKPHESSMRHKEMGIEMSLPLKRARDSIGTHDMKENIKIDKEEVGSIMSKTKFAKRQPLQDLQQN</sequence>
<comment type="caution">
    <text evidence="1">The sequence shown here is derived from an EMBL/GenBank/DDBJ whole genome shotgun (WGS) entry which is preliminary data.</text>
</comment>
<reference evidence="1" key="1">
    <citation type="submission" date="2023-10" db="EMBL/GenBank/DDBJ databases">
        <authorList>
            <person name="Rodriguez Cubillos JULIANA M."/>
            <person name="De Vega J."/>
        </authorList>
    </citation>
    <scope>NUCLEOTIDE SEQUENCE</scope>
</reference>
<dbReference type="EMBL" id="CASHSV030000513">
    <property type="protein sequence ID" value="CAJ2666313.1"/>
    <property type="molecule type" value="Genomic_DNA"/>
</dbReference>
<gene>
    <name evidence="1" type="ORF">MILVUS5_LOCUS31124</name>
</gene>
<protein>
    <submittedName>
        <fullName evidence="1">Uncharacterized protein</fullName>
    </submittedName>
</protein>